<keyword evidence="3" id="KW-1185">Reference proteome</keyword>
<proteinExistence type="predicted"/>
<gene>
    <name evidence="2" type="ORF">AYR63_12620</name>
</gene>
<name>A0A1B2J0N1_9LACO</name>
<keyword evidence="1" id="KW-0732">Signal</keyword>
<evidence type="ECO:0000313" key="3">
    <source>
        <dbReference type="Proteomes" id="UP000093267"/>
    </source>
</evidence>
<dbReference type="AlphaFoldDB" id="A0A1B2J0N1"/>
<evidence type="ECO:0008006" key="4">
    <source>
        <dbReference type="Google" id="ProtNLM"/>
    </source>
</evidence>
<dbReference type="KEGG" id="lpd:AYR62_05715"/>
<feature type="chain" id="PRO_5008539252" description="DUF5626 domain-containing protein" evidence="1">
    <location>
        <begin position="29"/>
        <end position="139"/>
    </location>
</feature>
<organism evidence="2 3">
    <name type="scientific">Secundilactobacillus paracollinoides</name>
    <dbReference type="NCBI Taxonomy" id="240427"/>
    <lineage>
        <taxon>Bacteria</taxon>
        <taxon>Bacillati</taxon>
        <taxon>Bacillota</taxon>
        <taxon>Bacilli</taxon>
        <taxon>Lactobacillales</taxon>
        <taxon>Lactobacillaceae</taxon>
        <taxon>Secundilactobacillus</taxon>
    </lineage>
</organism>
<accession>A0A1B2J0N1</accession>
<dbReference type="OrthoDB" id="2321527at2"/>
<feature type="signal peptide" evidence="1">
    <location>
        <begin position="1"/>
        <end position="28"/>
    </location>
</feature>
<dbReference type="RefSeq" id="WP_056987265.1">
    <property type="nucleotide sequence ID" value="NZ_CP014912.1"/>
</dbReference>
<dbReference type="EMBL" id="CP014924">
    <property type="protein sequence ID" value="ANZ67896.1"/>
    <property type="molecule type" value="Genomic_DNA"/>
</dbReference>
<protein>
    <recommendedName>
        <fullName evidence="4">DUF5626 domain-containing protein</fullName>
    </recommendedName>
</protein>
<dbReference type="Proteomes" id="UP000093267">
    <property type="component" value="Chromosome"/>
</dbReference>
<reference evidence="2 3" key="1">
    <citation type="submission" date="2016-03" db="EMBL/GenBank/DDBJ databases">
        <title>Pediococcus and Lactobacillus from brewery environment - whole genome sequencing and assembly.</title>
        <authorList>
            <person name="Behr J."/>
            <person name="Geissler A.J."/>
            <person name="Vogel R.F."/>
        </authorList>
    </citation>
    <scope>NUCLEOTIDE SEQUENCE [LARGE SCALE GENOMIC DNA]</scope>
    <source>
        <strain evidence="2 3">TMW 1.1995</strain>
    </source>
</reference>
<evidence type="ECO:0000256" key="1">
    <source>
        <dbReference type="SAM" id="SignalP"/>
    </source>
</evidence>
<sequence length="139" mass="15325">MIKEIGLGVAFAATVTICGLATAPTANAKTTYLPTSIRNHVWYQITSGTEGGFHDKTTFKGNAMTVNIAGTNYKWHFTGLKKSSKTVYYGRLHYAGGKSDLVKIKIKSSKKFDIIPKHFMNLKGNYTGNESYGAMIYTR</sequence>
<evidence type="ECO:0000313" key="2">
    <source>
        <dbReference type="EMBL" id="ANZ67896.1"/>
    </source>
</evidence>